<feature type="coiled-coil region" evidence="8">
    <location>
        <begin position="603"/>
        <end position="630"/>
    </location>
</feature>
<sequence>MAASPLMSSCYLNNFSTLFQKAISVSSDVSHAESILVSSKNLLLVWDNFSSCFRVTLANAKPTTPLQTLLCSNPPLFPVKSVILNSVEEHVALVGDKGVAVMQMPSKYGSDQLFENGKEKILCKSLMIDERYFCSHHQEKVMKTLWHPGSPNFSILCVLTSDNTLRLYNIAKPESPFQTLSLSGDKFSAALESFVSMTFGSASSSNQHYLTWPLYLLTEMGNVFVANSSVWSPGRLTCEGPLRMFPTAEDNYGSDACDILHLASSPEALVISTVSGSLMHCVLLPGTTDEVEDGNLSAEAPLLYVYDIVKLEFLLSTASNSHLTDCQDLDFTARLQLIKDPVKVEYYHCMHSAGVHTLHLPWLFDFQTFAVQEDGATGNDLYAAEKDGKSICQHVLCTQPLSDSKPCPLRGLVVAAEGSNQTSLLCLLSNFTCIKVTTRSGPAPHLPEMVSSIVQETHGDVGMDKRMSFDRHIQTLLARDVTNPLIKTGNEQSFSAEQSYNLLARATQIFRELHINKLEMARKELDRRVGSLIELKSLQLEELATLTDQRSSLTDAARELAERYEDILSQHDNMIRRISKVMTAIHNSISSLSEAERSFSASLVQREEDVENLQIKLDQVKKKYKFQREIVNKQLDTGPSLSDTQIKGVNGVLTDESQKISELVHQLRSLMSVSQ</sequence>
<dbReference type="GO" id="GO:0017056">
    <property type="term" value="F:structural constituent of nuclear pore"/>
    <property type="evidence" value="ECO:0007669"/>
    <property type="project" value="InterPro"/>
</dbReference>
<dbReference type="AlphaFoldDB" id="A0A7J7JU29"/>
<comment type="caution">
    <text evidence="9">The sequence shown here is derived from an EMBL/GenBank/DDBJ whole genome shotgun (WGS) entry which is preliminary data.</text>
</comment>
<evidence type="ECO:0000256" key="3">
    <source>
        <dbReference type="ARBA" id="ARBA00022816"/>
    </source>
</evidence>
<dbReference type="GO" id="GO:0000055">
    <property type="term" value="P:ribosomal large subunit export from nucleus"/>
    <property type="evidence" value="ECO:0007669"/>
    <property type="project" value="InterPro"/>
</dbReference>
<dbReference type="PANTHER" id="PTHR13257">
    <property type="entry name" value="NUCLEOPORIN NUP84-RELATED"/>
    <property type="match status" value="1"/>
</dbReference>
<accession>A0A7J7JU29</accession>
<evidence type="ECO:0000313" key="10">
    <source>
        <dbReference type="Proteomes" id="UP000593567"/>
    </source>
</evidence>
<dbReference type="GO" id="GO:0005643">
    <property type="term" value="C:nuclear pore"/>
    <property type="evidence" value="ECO:0007669"/>
    <property type="project" value="UniProtKB-SubCell"/>
</dbReference>
<dbReference type="Pfam" id="PF10168">
    <property type="entry name" value="Nup88"/>
    <property type="match status" value="1"/>
</dbReference>
<keyword evidence="2" id="KW-0813">Transport</keyword>
<evidence type="ECO:0000256" key="7">
    <source>
        <dbReference type="ARBA" id="ARBA00023242"/>
    </source>
</evidence>
<evidence type="ECO:0000313" key="9">
    <source>
        <dbReference type="EMBL" id="KAF6028926.1"/>
    </source>
</evidence>
<dbReference type="EMBL" id="VXIV02001884">
    <property type="protein sequence ID" value="KAF6028926.1"/>
    <property type="molecule type" value="Genomic_DNA"/>
</dbReference>
<name>A0A7J7JU29_BUGNE</name>
<dbReference type="GO" id="GO:0006606">
    <property type="term" value="P:protein import into nucleus"/>
    <property type="evidence" value="ECO:0007669"/>
    <property type="project" value="TreeGrafter"/>
</dbReference>
<evidence type="ECO:0000256" key="2">
    <source>
        <dbReference type="ARBA" id="ARBA00022448"/>
    </source>
</evidence>
<dbReference type="GO" id="GO:0000056">
    <property type="term" value="P:ribosomal small subunit export from nucleus"/>
    <property type="evidence" value="ECO:0007669"/>
    <property type="project" value="InterPro"/>
</dbReference>
<dbReference type="GO" id="GO:0006406">
    <property type="term" value="P:mRNA export from nucleus"/>
    <property type="evidence" value="ECO:0007669"/>
    <property type="project" value="TreeGrafter"/>
</dbReference>
<evidence type="ECO:0000256" key="1">
    <source>
        <dbReference type="ARBA" id="ARBA00004567"/>
    </source>
</evidence>
<keyword evidence="10" id="KW-1185">Reference proteome</keyword>
<keyword evidence="5" id="KW-0811">Translocation</keyword>
<reference evidence="9" key="1">
    <citation type="submission" date="2020-06" db="EMBL/GenBank/DDBJ databases">
        <title>Draft genome of Bugula neritina, a colonial animal packing powerful symbionts and potential medicines.</title>
        <authorList>
            <person name="Rayko M."/>
        </authorList>
    </citation>
    <scope>NUCLEOTIDE SEQUENCE [LARGE SCALE GENOMIC DNA]</scope>
    <source>
        <strain evidence="9">Kwan_BN1</strain>
    </source>
</reference>
<organism evidence="9 10">
    <name type="scientific">Bugula neritina</name>
    <name type="common">Brown bryozoan</name>
    <name type="synonym">Sertularia neritina</name>
    <dbReference type="NCBI Taxonomy" id="10212"/>
    <lineage>
        <taxon>Eukaryota</taxon>
        <taxon>Metazoa</taxon>
        <taxon>Spiralia</taxon>
        <taxon>Lophotrochozoa</taxon>
        <taxon>Bryozoa</taxon>
        <taxon>Gymnolaemata</taxon>
        <taxon>Cheilostomatida</taxon>
        <taxon>Flustrina</taxon>
        <taxon>Buguloidea</taxon>
        <taxon>Bugulidae</taxon>
        <taxon>Bugula</taxon>
    </lineage>
</organism>
<dbReference type="InterPro" id="IPR037700">
    <property type="entry name" value="NUP88/NUP82"/>
</dbReference>
<evidence type="ECO:0000256" key="6">
    <source>
        <dbReference type="ARBA" id="ARBA00023132"/>
    </source>
</evidence>
<dbReference type="PANTHER" id="PTHR13257:SF0">
    <property type="entry name" value="NUCLEAR PORE COMPLEX PROTEIN NUP88"/>
    <property type="match status" value="1"/>
</dbReference>
<keyword evidence="8" id="KW-0175">Coiled coil</keyword>
<dbReference type="OrthoDB" id="341482at2759"/>
<keyword evidence="4" id="KW-0653">Protein transport</keyword>
<proteinExistence type="predicted"/>
<dbReference type="InterPro" id="IPR019321">
    <property type="entry name" value="Nucleoporin_Nup88"/>
</dbReference>
<evidence type="ECO:0000256" key="8">
    <source>
        <dbReference type="SAM" id="Coils"/>
    </source>
</evidence>
<keyword evidence="7" id="KW-0539">Nucleus</keyword>
<gene>
    <name evidence="9" type="ORF">EB796_012766</name>
</gene>
<evidence type="ECO:0000256" key="5">
    <source>
        <dbReference type="ARBA" id="ARBA00023010"/>
    </source>
</evidence>
<protein>
    <submittedName>
        <fullName evidence="9">NUP88</fullName>
    </submittedName>
</protein>
<keyword evidence="3" id="KW-0509">mRNA transport</keyword>
<comment type="subcellular location">
    <subcellularLocation>
        <location evidence="1">Nucleus</location>
        <location evidence="1">Nuclear pore complex</location>
    </subcellularLocation>
</comment>
<keyword evidence="6" id="KW-0906">Nuclear pore complex</keyword>
<evidence type="ECO:0000256" key="4">
    <source>
        <dbReference type="ARBA" id="ARBA00022927"/>
    </source>
</evidence>
<dbReference type="Proteomes" id="UP000593567">
    <property type="component" value="Unassembled WGS sequence"/>
</dbReference>